<proteinExistence type="predicted"/>
<reference evidence="3" key="1">
    <citation type="submission" date="2017-02" db="UniProtKB">
        <authorList>
            <consortium name="WormBaseParasite"/>
        </authorList>
    </citation>
    <scope>IDENTIFICATION</scope>
</reference>
<evidence type="ECO:0000313" key="3">
    <source>
        <dbReference type="WBParaSite" id="BPAG_0000484301-mRNA-1"/>
    </source>
</evidence>
<reference evidence="1 2" key="2">
    <citation type="submission" date="2018-11" db="EMBL/GenBank/DDBJ databases">
        <authorList>
            <consortium name="Pathogen Informatics"/>
        </authorList>
    </citation>
    <scope>NUCLEOTIDE SEQUENCE [LARGE SCALE GENOMIC DNA]</scope>
</reference>
<gene>
    <name evidence="1" type="ORF">BPAG_LOCUS4806</name>
</gene>
<sequence length="75" mass="8517">MLDRTDGLHWRAVMTRFVRDIREIMEKWGVERVAAMQDLPAAANNRYYLLADMMDGQLGVLQIASAVIKALIIAI</sequence>
<dbReference type="WBParaSite" id="BPAG_0000484301-mRNA-1">
    <property type="protein sequence ID" value="BPAG_0000484301-mRNA-1"/>
    <property type="gene ID" value="BPAG_0000484301"/>
</dbReference>
<name>A0A0N4T9F6_BRUPA</name>
<dbReference type="EMBL" id="UZAD01002727">
    <property type="protein sequence ID" value="VDN85992.1"/>
    <property type="molecule type" value="Genomic_DNA"/>
</dbReference>
<organism evidence="3">
    <name type="scientific">Brugia pahangi</name>
    <name type="common">Filarial nematode worm</name>
    <dbReference type="NCBI Taxonomy" id="6280"/>
    <lineage>
        <taxon>Eukaryota</taxon>
        <taxon>Metazoa</taxon>
        <taxon>Ecdysozoa</taxon>
        <taxon>Nematoda</taxon>
        <taxon>Chromadorea</taxon>
        <taxon>Rhabditida</taxon>
        <taxon>Spirurina</taxon>
        <taxon>Spiruromorpha</taxon>
        <taxon>Filarioidea</taxon>
        <taxon>Onchocercidae</taxon>
        <taxon>Brugia</taxon>
    </lineage>
</organism>
<keyword evidence="2" id="KW-1185">Reference proteome</keyword>
<evidence type="ECO:0000313" key="2">
    <source>
        <dbReference type="Proteomes" id="UP000278627"/>
    </source>
</evidence>
<dbReference type="AlphaFoldDB" id="A0A0N4T9F6"/>
<dbReference type="Proteomes" id="UP000278627">
    <property type="component" value="Unassembled WGS sequence"/>
</dbReference>
<accession>A0A0N4T9F6</accession>
<protein>
    <submittedName>
        <fullName evidence="3">Histidine kinase</fullName>
    </submittedName>
</protein>
<evidence type="ECO:0000313" key="1">
    <source>
        <dbReference type="EMBL" id="VDN85992.1"/>
    </source>
</evidence>